<feature type="compositionally biased region" description="Low complexity" evidence="5">
    <location>
        <begin position="1"/>
        <end position="13"/>
    </location>
</feature>
<feature type="domain" description="HTH tetR-type" evidence="6">
    <location>
        <begin position="27"/>
        <end position="87"/>
    </location>
</feature>
<dbReference type="GO" id="GO:0003700">
    <property type="term" value="F:DNA-binding transcription factor activity"/>
    <property type="evidence" value="ECO:0007669"/>
    <property type="project" value="TreeGrafter"/>
</dbReference>
<dbReference type="Pfam" id="PF00440">
    <property type="entry name" value="TetR_N"/>
    <property type="match status" value="1"/>
</dbReference>
<evidence type="ECO:0000256" key="3">
    <source>
        <dbReference type="ARBA" id="ARBA00023163"/>
    </source>
</evidence>
<accession>A0A7I9XTV9</accession>
<dbReference type="Proteomes" id="UP000465361">
    <property type="component" value="Unassembled WGS sequence"/>
</dbReference>
<name>A0A7I9XTV9_9MYCO</name>
<dbReference type="PRINTS" id="PR00455">
    <property type="entry name" value="HTHTETR"/>
</dbReference>
<keyword evidence="2 4" id="KW-0238">DNA-binding</keyword>
<dbReference type="InterPro" id="IPR023772">
    <property type="entry name" value="DNA-bd_HTH_TetR-type_CS"/>
</dbReference>
<protein>
    <submittedName>
        <fullName evidence="7">TetR family transcriptional regulator</fullName>
    </submittedName>
</protein>
<keyword evidence="3" id="KW-0804">Transcription</keyword>
<dbReference type="RefSeq" id="WP_163754512.1">
    <property type="nucleotide sequence ID" value="NZ_BLKW01000002.1"/>
</dbReference>
<dbReference type="PANTHER" id="PTHR30055:SF234">
    <property type="entry name" value="HTH-TYPE TRANSCRIPTIONAL REGULATOR BETI"/>
    <property type="match status" value="1"/>
</dbReference>
<dbReference type="SUPFAM" id="SSF48498">
    <property type="entry name" value="Tetracyclin repressor-like, C-terminal domain"/>
    <property type="match status" value="1"/>
</dbReference>
<feature type="region of interest" description="Disordered" evidence="5">
    <location>
        <begin position="1"/>
        <end position="21"/>
    </location>
</feature>
<comment type="caution">
    <text evidence="7">The sequence shown here is derived from an EMBL/GenBank/DDBJ whole genome shotgun (WGS) entry which is preliminary data.</text>
</comment>
<proteinExistence type="predicted"/>
<dbReference type="InterPro" id="IPR009057">
    <property type="entry name" value="Homeodomain-like_sf"/>
</dbReference>
<reference evidence="7 8" key="1">
    <citation type="journal article" date="2019" name="Emerg. Microbes Infect.">
        <title>Comprehensive subspecies identification of 175 nontuberculous mycobacteria species based on 7547 genomic profiles.</title>
        <authorList>
            <person name="Matsumoto Y."/>
            <person name="Kinjo T."/>
            <person name="Motooka D."/>
            <person name="Nabeya D."/>
            <person name="Jung N."/>
            <person name="Uechi K."/>
            <person name="Horii T."/>
            <person name="Iida T."/>
            <person name="Fujita J."/>
            <person name="Nakamura S."/>
        </authorList>
    </citation>
    <scope>NUCLEOTIDE SEQUENCE [LARGE SCALE GENOMIC DNA]</scope>
    <source>
        <strain evidence="7 8">JCM 17322</strain>
    </source>
</reference>
<dbReference type="Gene3D" id="1.10.357.10">
    <property type="entry name" value="Tetracycline Repressor, domain 2"/>
    <property type="match status" value="1"/>
</dbReference>
<organism evidence="7 8">
    <name type="scientific">Mycobacterium botniense</name>
    <dbReference type="NCBI Taxonomy" id="84962"/>
    <lineage>
        <taxon>Bacteria</taxon>
        <taxon>Bacillati</taxon>
        <taxon>Actinomycetota</taxon>
        <taxon>Actinomycetes</taxon>
        <taxon>Mycobacteriales</taxon>
        <taxon>Mycobacteriaceae</taxon>
        <taxon>Mycobacterium</taxon>
    </lineage>
</organism>
<dbReference type="AlphaFoldDB" id="A0A7I9XTV9"/>
<feature type="DNA-binding region" description="H-T-H motif" evidence="4">
    <location>
        <begin position="50"/>
        <end position="69"/>
    </location>
</feature>
<evidence type="ECO:0000313" key="7">
    <source>
        <dbReference type="EMBL" id="GFG73424.1"/>
    </source>
</evidence>
<dbReference type="GO" id="GO:0000976">
    <property type="term" value="F:transcription cis-regulatory region binding"/>
    <property type="evidence" value="ECO:0007669"/>
    <property type="project" value="TreeGrafter"/>
</dbReference>
<dbReference type="PROSITE" id="PS01081">
    <property type="entry name" value="HTH_TETR_1"/>
    <property type="match status" value="1"/>
</dbReference>
<feature type="compositionally biased region" description="Basic residues" evidence="5">
    <location>
        <begin position="219"/>
        <end position="228"/>
    </location>
</feature>
<gene>
    <name evidence="7" type="ORF">MBOT_07890</name>
</gene>
<evidence type="ECO:0000256" key="2">
    <source>
        <dbReference type="ARBA" id="ARBA00023125"/>
    </source>
</evidence>
<evidence type="ECO:0000259" key="6">
    <source>
        <dbReference type="PROSITE" id="PS50977"/>
    </source>
</evidence>
<dbReference type="PANTHER" id="PTHR30055">
    <property type="entry name" value="HTH-TYPE TRANSCRIPTIONAL REGULATOR RUTR"/>
    <property type="match status" value="1"/>
</dbReference>
<keyword evidence="1" id="KW-0805">Transcription regulation</keyword>
<dbReference type="InterPro" id="IPR001647">
    <property type="entry name" value="HTH_TetR"/>
</dbReference>
<evidence type="ECO:0000256" key="4">
    <source>
        <dbReference type="PROSITE-ProRule" id="PRU00335"/>
    </source>
</evidence>
<dbReference type="SUPFAM" id="SSF46689">
    <property type="entry name" value="Homeodomain-like"/>
    <property type="match status" value="1"/>
</dbReference>
<evidence type="ECO:0000313" key="8">
    <source>
        <dbReference type="Proteomes" id="UP000465361"/>
    </source>
</evidence>
<dbReference type="PROSITE" id="PS50977">
    <property type="entry name" value="HTH_TETR_2"/>
    <property type="match status" value="1"/>
</dbReference>
<sequence length="228" mass="24656">MAAANPGGEPAPGFDDIADDDVDPRKLRSRARLLDAATSLLVSGGVEAVTVDAVTRLSRVARTTLYRHFTSTTHLLAAAFERLLPQVTPPPATGDLRQQLIDLVHRQAALIDEAPLHLTALAWLALGPGGPDSDRRKPLAGLSKRVIDQYRQPFDTLLTSPKARAELGDIDITLAIIQLVGPIVFAKLTGMRALTSRDRVHIVDGFLRAHRPRPEPGRRPRAGHPAAK</sequence>
<feature type="region of interest" description="Disordered" evidence="5">
    <location>
        <begin position="209"/>
        <end position="228"/>
    </location>
</feature>
<dbReference type="Gene3D" id="1.10.10.60">
    <property type="entry name" value="Homeodomain-like"/>
    <property type="match status" value="1"/>
</dbReference>
<dbReference type="InterPro" id="IPR050109">
    <property type="entry name" value="HTH-type_TetR-like_transc_reg"/>
</dbReference>
<keyword evidence="8" id="KW-1185">Reference proteome</keyword>
<evidence type="ECO:0000256" key="5">
    <source>
        <dbReference type="SAM" id="MobiDB-lite"/>
    </source>
</evidence>
<evidence type="ECO:0000256" key="1">
    <source>
        <dbReference type="ARBA" id="ARBA00023015"/>
    </source>
</evidence>
<dbReference type="InterPro" id="IPR036271">
    <property type="entry name" value="Tet_transcr_reg_TetR-rel_C_sf"/>
</dbReference>
<dbReference type="EMBL" id="BLKW01000002">
    <property type="protein sequence ID" value="GFG73424.1"/>
    <property type="molecule type" value="Genomic_DNA"/>
</dbReference>